<evidence type="ECO:0000259" key="7">
    <source>
        <dbReference type="PROSITE" id="PS50983"/>
    </source>
</evidence>
<dbReference type="RefSeq" id="WP_093014945.1">
    <property type="nucleotide sequence ID" value="NZ_FOXV01000015.1"/>
</dbReference>
<dbReference type="PANTHER" id="PTHR30532:SF24">
    <property type="entry name" value="FERRIC ENTEROBACTIN-BINDING PERIPLASMIC PROTEIN FEPB"/>
    <property type="match status" value="1"/>
</dbReference>
<evidence type="ECO:0000313" key="8">
    <source>
        <dbReference type="EMBL" id="SFQ64181.1"/>
    </source>
</evidence>
<dbReference type="Proteomes" id="UP000243106">
    <property type="component" value="Unassembled WGS sequence"/>
</dbReference>
<name>A0A1I6A625_9RHOB</name>
<evidence type="ECO:0000256" key="5">
    <source>
        <dbReference type="ARBA" id="ARBA00022729"/>
    </source>
</evidence>
<keyword evidence="4" id="KW-0406">Ion transport</keyword>
<comment type="similarity">
    <text evidence="2">Belongs to the bacterial solute-binding protein 8 family.</text>
</comment>
<evidence type="ECO:0000256" key="6">
    <source>
        <dbReference type="SAM" id="SignalP"/>
    </source>
</evidence>
<accession>A0A1I6A625</accession>
<dbReference type="AlphaFoldDB" id="A0A1I6A625"/>
<dbReference type="STRING" id="93684.SAMN05421853_11540"/>
<protein>
    <submittedName>
        <fullName evidence="8">Iron complex transport system substrate-binding protein</fullName>
    </submittedName>
</protein>
<evidence type="ECO:0000256" key="3">
    <source>
        <dbReference type="ARBA" id="ARBA00022448"/>
    </source>
</evidence>
<evidence type="ECO:0000256" key="1">
    <source>
        <dbReference type="ARBA" id="ARBA00004196"/>
    </source>
</evidence>
<keyword evidence="5 6" id="KW-0732">Signal</keyword>
<dbReference type="GO" id="GO:0030288">
    <property type="term" value="C:outer membrane-bounded periplasmic space"/>
    <property type="evidence" value="ECO:0007669"/>
    <property type="project" value="TreeGrafter"/>
</dbReference>
<dbReference type="Gene3D" id="3.40.50.1980">
    <property type="entry name" value="Nitrogenase molybdenum iron protein domain"/>
    <property type="match status" value="2"/>
</dbReference>
<keyword evidence="4" id="KW-0408">Iron</keyword>
<evidence type="ECO:0000256" key="4">
    <source>
        <dbReference type="ARBA" id="ARBA00022496"/>
    </source>
</evidence>
<proteinExistence type="inferred from homology"/>
<feature type="chain" id="PRO_5017321872" evidence="6">
    <location>
        <begin position="19"/>
        <end position="324"/>
    </location>
</feature>
<evidence type="ECO:0000313" key="9">
    <source>
        <dbReference type="Proteomes" id="UP000243106"/>
    </source>
</evidence>
<sequence length="324" mass="35307">MRLLFTLAVILFAPLARAQEFPLTIEHKFGATVISERPERVASLDYSGADDLLALGVQPVAIRFWYGDYPRAVWPWAEPLLEGNPEILRGELNYEQIAAADPDVILALWSGITAEDYAQLSRIAPVVAVPEGVGDYALPWDRRALIAGRAIGREQAAEEKVNAIKDRLAQVAADHPNWQGRSAVVAYALESDAPGAYTSEDIRPLLLEEMGFVTPLEVDALASEGNAFAIQLSPEDLRVLDADLIVWVTTDDAYPHVLDLDARPFLTASQEGREVFTDTVLGSAFSHASLLSLPFAIDRLVPMIETALDGDPTTHADERPAAAN</sequence>
<keyword evidence="3" id="KW-0813">Transport</keyword>
<dbReference type="GO" id="GO:1901678">
    <property type="term" value="P:iron coordination entity transport"/>
    <property type="evidence" value="ECO:0007669"/>
    <property type="project" value="UniProtKB-ARBA"/>
</dbReference>
<keyword evidence="9" id="KW-1185">Reference proteome</keyword>
<reference evidence="9" key="1">
    <citation type="submission" date="2016-10" db="EMBL/GenBank/DDBJ databases">
        <authorList>
            <person name="Varghese N."/>
            <person name="Submissions S."/>
        </authorList>
    </citation>
    <scope>NUCLEOTIDE SEQUENCE [LARGE SCALE GENOMIC DNA]</scope>
    <source>
        <strain evidence="9">JCM 10271</strain>
    </source>
</reference>
<organism evidence="8 9">
    <name type="scientific">Roseivivax halotolerans</name>
    <dbReference type="NCBI Taxonomy" id="93684"/>
    <lineage>
        <taxon>Bacteria</taxon>
        <taxon>Pseudomonadati</taxon>
        <taxon>Pseudomonadota</taxon>
        <taxon>Alphaproteobacteria</taxon>
        <taxon>Rhodobacterales</taxon>
        <taxon>Roseobacteraceae</taxon>
        <taxon>Roseivivax</taxon>
    </lineage>
</organism>
<dbReference type="EMBL" id="FOXV01000015">
    <property type="protein sequence ID" value="SFQ64181.1"/>
    <property type="molecule type" value="Genomic_DNA"/>
</dbReference>
<keyword evidence="4" id="KW-0410">Iron transport</keyword>
<comment type="subcellular location">
    <subcellularLocation>
        <location evidence="1">Cell envelope</location>
    </subcellularLocation>
</comment>
<feature type="signal peptide" evidence="6">
    <location>
        <begin position="1"/>
        <end position="18"/>
    </location>
</feature>
<evidence type="ECO:0000256" key="2">
    <source>
        <dbReference type="ARBA" id="ARBA00008814"/>
    </source>
</evidence>
<dbReference type="InterPro" id="IPR051313">
    <property type="entry name" value="Bact_iron-sidero_bind"/>
</dbReference>
<gene>
    <name evidence="8" type="ORF">SAMN05421853_11540</name>
</gene>
<feature type="domain" description="Fe/B12 periplasmic-binding" evidence="7">
    <location>
        <begin position="40"/>
        <end position="308"/>
    </location>
</feature>
<dbReference type="PROSITE" id="PS50983">
    <property type="entry name" value="FE_B12_PBP"/>
    <property type="match status" value="1"/>
</dbReference>
<dbReference type="SUPFAM" id="SSF53807">
    <property type="entry name" value="Helical backbone' metal receptor"/>
    <property type="match status" value="1"/>
</dbReference>
<dbReference type="InterPro" id="IPR002491">
    <property type="entry name" value="ABC_transptr_periplasmic_BD"/>
</dbReference>
<dbReference type="PANTHER" id="PTHR30532">
    <property type="entry name" value="IRON III DICITRATE-BINDING PERIPLASMIC PROTEIN"/>
    <property type="match status" value="1"/>
</dbReference>
<dbReference type="Pfam" id="PF01497">
    <property type="entry name" value="Peripla_BP_2"/>
    <property type="match status" value="1"/>
</dbReference>